<evidence type="ECO:0000256" key="2">
    <source>
        <dbReference type="ARBA" id="ARBA00022679"/>
    </source>
</evidence>
<dbReference type="PANTHER" id="PTHR11061">
    <property type="entry name" value="RNA M5U METHYLTRANSFERASE"/>
    <property type="match status" value="1"/>
</dbReference>
<evidence type="ECO:0000256" key="3">
    <source>
        <dbReference type="ARBA" id="ARBA00022691"/>
    </source>
</evidence>
<dbReference type="Gene3D" id="2.40.50.140">
    <property type="entry name" value="Nucleic acid-binding proteins"/>
    <property type="match status" value="1"/>
</dbReference>
<name>A0A1G6BDI0_9BACT</name>
<feature type="binding site" evidence="4">
    <location>
        <position position="407"/>
    </location>
    <ligand>
        <name>S-adenosyl-L-methionine</name>
        <dbReference type="ChEBI" id="CHEBI:59789"/>
    </ligand>
</feature>
<dbReference type="EMBL" id="FMXO01000004">
    <property type="protein sequence ID" value="SDB18636.1"/>
    <property type="molecule type" value="Genomic_DNA"/>
</dbReference>
<dbReference type="NCBIfam" id="TIGR00479">
    <property type="entry name" value="rumA"/>
    <property type="match status" value="1"/>
</dbReference>
<evidence type="ECO:0000313" key="7">
    <source>
        <dbReference type="Proteomes" id="UP000198771"/>
    </source>
</evidence>
<feature type="binding site" evidence="4">
    <location>
        <position position="303"/>
    </location>
    <ligand>
        <name>S-adenosyl-L-methionine</name>
        <dbReference type="ChEBI" id="CHEBI:59789"/>
    </ligand>
</feature>
<dbReference type="RefSeq" id="WP_092117763.1">
    <property type="nucleotide sequence ID" value="NZ_FMXO01000004.1"/>
</dbReference>
<evidence type="ECO:0000256" key="1">
    <source>
        <dbReference type="ARBA" id="ARBA00022603"/>
    </source>
</evidence>
<reference evidence="6 7" key="1">
    <citation type="submission" date="2016-10" db="EMBL/GenBank/DDBJ databases">
        <authorList>
            <person name="de Groot N.N."/>
        </authorList>
    </citation>
    <scope>NUCLEOTIDE SEQUENCE [LARGE SCALE GENOMIC DNA]</scope>
    <source>
        <strain evidence="6 7">ASO4-2</strain>
    </source>
</reference>
<dbReference type="PROSITE" id="PS51687">
    <property type="entry name" value="SAM_MT_RNA_M5U"/>
    <property type="match status" value="1"/>
</dbReference>
<accession>A0A1G6BDI0</accession>
<dbReference type="CDD" id="cd02440">
    <property type="entry name" value="AdoMet_MTases"/>
    <property type="match status" value="1"/>
</dbReference>
<keyword evidence="1 4" id="KW-0489">Methyltransferase</keyword>
<dbReference type="PANTHER" id="PTHR11061:SF30">
    <property type="entry name" value="TRNA (URACIL(54)-C(5))-METHYLTRANSFERASE"/>
    <property type="match status" value="1"/>
</dbReference>
<dbReference type="STRING" id="617002.SAMN05660653_00922"/>
<evidence type="ECO:0000259" key="5">
    <source>
        <dbReference type="PROSITE" id="PS50926"/>
    </source>
</evidence>
<dbReference type="InterPro" id="IPR030391">
    <property type="entry name" value="MeTrfase_TrmA_CS"/>
</dbReference>
<sequence>MQIEPGQELILEVLKPTLGGDGLARHEGMAVFVPGVVPGQRVLARVASVKARHAKAELLEVVEQSAEHVPPGCPHFGVCGGCDWLHMEYGRQLHWKRELVRETLRHIGGVDAVVAPTIASPVTRGYRNKMEFAFSPQAVMPKRTDDSSKNTFAVSTGPAIGMRPRNMANLTTPIRTCLLCPQEMVDVQDIVGRWAANSGLDAYDPNTGKGFWRHLVLRRGDDPNYLMACLITSHDPRGEDMGPRLAEHFVSHAPQVKTVVHEVRRGRSLVAQGERVISVTGPDELLYELGGMTLAISSRSFFQTNTHSADRLYEVVRDFAGLSGRETLWDLYSGVGALALYLARGASEVLGFEMEPAAVRNAEANAARNARSLPRTRCRFLAGDVARTIPRAISDNLTKKPDVIVADPPRAGMQPAIIARLLEIGAPKLILVSCNPATLARDVKSLSSLYVSGRIQPVDMFPHTSHIECVAELSSR</sequence>
<dbReference type="GO" id="GO:0070041">
    <property type="term" value="F:rRNA (uridine-C5-)-methyltransferase activity"/>
    <property type="evidence" value="ECO:0007669"/>
    <property type="project" value="TreeGrafter"/>
</dbReference>
<comment type="similarity">
    <text evidence="4">Belongs to the class I-like SAM-binding methyltransferase superfamily. RNA M5U methyltransferase family.</text>
</comment>
<dbReference type="SUPFAM" id="SSF53335">
    <property type="entry name" value="S-adenosyl-L-methionine-dependent methyltransferases"/>
    <property type="match status" value="1"/>
</dbReference>
<gene>
    <name evidence="6" type="ORF">SAMN05660653_00922</name>
</gene>
<dbReference type="Proteomes" id="UP000198771">
    <property type="component" value="Unassembled WGS sequence"/>
</dbReference>
<dbReference type="Gene3D" id="3.40.50.150">
    <property type="entry name" value="Vaccinia Virus protein VP39"/>
    <property type="match status" value="1"/>
</dbReference>
<dbReference type="AlphaFoldDB" id="A0A1G6BDI0"/>
<dbReference type="InterPro" id="IPR010280">
    <property type="entry name" value="U5_MeTrfase_fam"/>
</dbReference>
<keyword evidence="3 4" id="KW-0949">S-adenosyl-L-methionine</keyword>
<dbReference type="InterPro" id="IPR012340">
    <property type="entry name" value="NA-bd_OB-fold"/>
</dbReference>
<feature type="domain" description="TRAM" evidence="5">
    <location>
        <begin position="2"/>
        <end position="60"/>
    </location>
</feature>
<dbReference type="PROSITE" id="PS01231">
    <property type="entry name" value="TRMA_2"/>
    <property type="match status" value="1"/>
</dbReference>
<evidence type="ECO:0000313" key="6">
    <source>
        <dbReference type="EMBL" id="SDB18636.1"/>
    </source>
</evidence>
<proteinExistence type="inferred from homology"/>
<feature type="binding site" evidence="4">
    <location>
        <position position="353"/>
    </location>
    <ligand>
        <name>S-adenosyl-L-methionine</name>
        <dbReference type="ChEBI" id="CHEBI:59789"/>
    </ligand>
</feature>
<protein>
    <submittedName>
        <fullName evidence="6">23S rRNA m(5)U-1939 methyltransferase</fullName>
    </submittedName>
</protein>
<dbReference type="OrthoDB" id="9804590at2"/>
<dbReference type="GO" id="GO:0070475">
    <property type="term" value="P:rRNA base methylation"/>
    <property type="evidence" value="ECO:0007669"/>
    <property type="project" value="TreeGrafter"/>
</dbReference>
<dbReference type="SUPFAM" id="SSF50249">
    <property type="entry name" value="Nucleic acid-binding proteins"/>
    <property type="match status" value="1"/>
</dbReference>
<dbReference type="Gene3D" id="2.40.50.1070">
    <property type="match status" value="1"/>
</dbReference>
<feature type="active site" description="Nucleophile" evidence="4">
    <location>
        <position position="434"/>
    </location>
</feature>
<organism evidence="6 7">
    <name type="scientific">Desulfonatronum thiosulfatophilum</name>
    <dbReference type="NCBI Taxonomy" id="617002"/>
    <lineage>
        <taxon>Bacteria</taxon>
        <taxon>Pseudomonadati</taxon>
        <taxon>Thermodesulfobacteriota</taxon>
        <taxon>Desulfovibrionia</taxon>
        <taxon>Desulfovibrionales</taxon>
        <taxon>Desulfonatronaceae</taxon>
        <taxon>Desulfonatronum</taxon>
    </lineage>
</organism>
<dbReference type="PROSITE" id="PS50926">
    <property type="entry name" value="TRAM"/>
    <property type="match status" value="1"/>
</dbReference>
<dbReference type="Pfam" id="PF01938">
    <property type="entry name" value="TRAM"/>
    <property type="match status" value="1"/>
</dbReference>
<keyword evidence="7" id="KW-1185">Reference proteome</keyword>
<dbReference type="InterPro" id="IPR029063">
    <property type="entry name" value="SAM-dependent_MTases_sf"/>
</dbReference>
<keyword evidence="2 4" id="KW-0808">Transferase</keyword>
<dbReference type="InterPro" id="IPR002792">
    <property type="entry name" value="TRAM_dom"/>
</dbReference>
<dbReference type="Pfam" id="PF05958">
    <property type="entry name" value="tRNA_U5-meth_tr"/>
    <property type="match status" value="1"/>
</dbReference>
<evidence type="ECO:0000256" key="4">
    <source>
        <dbReference type="PROSITE-ProRule" id="PRU01024"/>
    </source>
</evidence>
<feature type="binding site" evidence="4">
    <location>
        <position position="332"/>
    </location>
    <ligand>
        <name>S-adenosyl-L-methionine</name>
        <dbReference type="ChEBI" id="CHEBI:59789"/>
    </ligand>
</feature>